<name>A0ABR9P2R0_9ACTN</name>
<dbReference type="EMBL" id="JADBGI010000004">
    <property type="protein sequence ID" value="MBE2998108.1"/>
    <property type="molecule type" value="Genomic_DNA"/>
</dbReference>
<feature type="transmembrane region" description="Helical" evidence="2">
    <location>
        <begin position="151"/>
        <end position="177"/>
    </location>
</feature>
<sequence length="195" mass="19891">MSDNERNSTSNDSDADGVDTAVEKDAGGSTAETASSETGSSAESGESGGAEATDTSSVPEGPTAVKATMSSRKAHLTVSRVEPWSVMKFSFVVSLVCFIILFVAVAVIYATLSVLGVFDELTAMITALLEGDGGEDELGLNPAAWFSPGRVLGYTGVVGALNIVLLTALSTVGAMLYNLVADLVGGVDITLSEAE</sequence>
<proteinExistence type="predicted"/>
<feature type="domain" description="DUF3566" evidence="3">
    <location>
        <begin position="72"/>
        <end position="193"/>
    </location>
</feature>
<evidence type="ECO:0000256" key="1">
    <source>
        <dbReference type="SAM" id="MobiDB-lite"/>
    </source>
</evidence>
<reference evidence="4 5" key="1">
    <citation type="submission" date="2020-09" db="EMBL/GenBank/DDBJ databases">
        <title>Diversity and distribution of actinomycetes associated with coral in the coast of Hainan.</title>
        <authorList>
            <person name="Li F."/>
        </authorList>
    </citation>
    <scope>NUCLEOTIDE SEQUENCE [LARGE SCALE GENOMIC DNA]</scope>
    <source>
        <strain evidence="4 5">HNM0947</strain>
    </source>
</reference>
<evidence type="ECO:0000313" key="5">
    <source>
        <dbReference type="Proteomes" id="UP000806528"/>
    </source>
</evidence>
<dbReference type="RefSeq" id="WP_193120773.1">
    <property type="nucleotide sequence ID" value="NZ_JADBGI010000004.1"/>
</dbReference>
<dbReference type="Pfam" id="PF12089">
    <property type="entry name" value="DUF3566"/>
    <property type="match status" value="1"/>
</dbReference>
<gene>
    <name evidence="4" type="ORF">IDM40_05220</name>
</gene>
<keyword evidence="5" id="KW-1185">Reference proteome</keyword>
<evidence type="ECO:0000313" key="4">
    <source>
        <dbReference type="EMBL" id="MBE2998108.1"/>
    </source>
</evidence>
<protein>
    <submittedName>
        <fullName evidence="4">DUF3566 domain-containing protein</fullName>
    </submittedName>
</protein>
<feature type="compositionally biased region" description="Low complexity" evidence="1">
    <location>
        <begin position="27"/>
        <end position="53"/>
    </location>
</feature>
<evidence type="ECO:0000256" key="2">
    <source>
        <dbReference type="SAM" id="Phobius"/>
    </source>
</evidence>
<keyword evidence="2" id="KW-1133">Transmembrane helix</keyword>
<dbReference type="Proteomes" id="UP000806528">
    <property type="component" value="Unassembled WGS sequence"/>
</dbReference>
<keyword evidence="2" id="KW-0812">Transmembrane</keyword>
<feature type="region of interest" description="Disordered" evidence="1">
    <location>
        <begin position="1"/>
        <end position="66"/>
    </location>
</feature>
<comment type="caution">
    <text evidence="4">The sequence shown here is derived from an EMBL/GenBank/DDBJ whole genome shotgun (WGS) entry which is preliminary data.</text>
</comment>
<dbReference type="InterPro" id="IPR021949">
    <property type="entry name" value="DUF3566_TM"/>
</dbReference>
<feature type="transmembrane region" description="Helical" evidence="2">
    <location>
        <begin position="89"/>
        <end position="112"/>
    </location>
</feature>
<accession>A0ABR9P2R0</accession>
<organism evidence="4 5">
    <name type="scientific">Nocardiopsis coralli</name>
    <dbReference type="NCBI Taxonomy" id="2772213"/>
    <lineage>
        <taxon>Bacteria</taxon>
        <taxon>Bacillati</taxon>
        <taxon>Actinomycetota</taxon>
        <taxon>Actinomycetes</taxon>
        <taxon>Streptosporangiales</taxon>
        <taxon>Nocardiopsidaceae</taxon>
        <taxon>Nocardiopsis</taxon>
    </lineage>
</organism>
<keyword evidence="2" id="KW-0472">Membrane</keyword>
<evidence type="ECO:0000259" key="3">
    <source>
        <dbReference type="Pfam" id="PF12089"/>
    </source>
</evidence>